<accession>A0ABT9GYK2</accession>
<protein>
    <submittedName>
        <fullName evidence="1">Uncharacterized protein</fullName>
    </submittedName>
</protein>
<name>A0ABT9GYK2_9GAMM</name>
<proteinExistence type="predicted"/>
<keyword evidence="2" id="KW-1185">Reference proteome</keyword>
<comment type="caution">
    <text evidence="1">The sequence shown here is derived from an EMBL/GenBank/DDBJ whole genome shotgun (WGS) entry which is preliminary data.</text>
</comment>
<dbReference type="Proteomes" id="UP001231616">
    <property type="component" value="Unassembled WGS sequence"/>
</dbReference>
<reference evidence="1 2" key="1">
    <citation type="submission" date="2023-08" db="EMBL/GenBank/DDBJ databases">
        <authorList>
            <person name="Joshi A."/>
            <person name="Thite S."/>
        </authorList>
    </citation>
    <scope>NUCLEOTIDE SEQUENCE [LARGE SCALE GENOMIC DNA]</scope>
    <source>
        <strain evidence="1 2">AC40</strain>
    </source>
</reference>
<sequence>MKVFNLVSKPIELVVGVFSSKRAANAIYNNLYPSLVFIIQTKGRHSAEARGLFEVLKGIAPTGAKRSNFRKRYIDNLEGWRELPADPSEIPFGFWH</sequence>
<dbReference type="EMBL" id="JAUZVZ010000009">
    <property type="protein sequence ID" value="MDP4536137.1"/>
    <property type="molecule type" value="Genomic_DNA"/>
</dbReference>
<dbReference type="RefSeq" id="WP_305893402.1">
    <property type="nucleotide sequence ID" value="NZ_JAUZVZ010000009.1"/>
</dbReference>
<evidence type="ECO:0000313" key="2">
    <source>
        <dbReference type="Proteomes" id="UP001231616"/>
    </source>
</evidence>
<evidence type="ECO:0000313" key="1">
    <source>
        <dbReference type="EMBL" id="MDP4536137.1"/>
    </source>
</evidence>
<organism evidence="1 2">
    <name type="scientific">Alkalimonas collagenimarina</name>
    <dbReference type="NCBI Taxonomy" id="400390"/>
    <lineage>
        <taxon>Bacteria</taxon>
        <taxon>Pseudomonadati</taxon>
        <taxon>Pseudomonadota</taxon>
        <taxon>Gammaproteobacteria</taxon>
        <taxon>Alkalimonas</taxon>
    </lineage>
</organism>
<gene>
    <name evidence="1" type="ORF">Q3O60_08055</name>
</gene>